<proteinExistence type="predicted"/>
<evidence type="ECO:0000256" key="2">
    <source>
        <dbReference type="SAM" id="Phobius"/>
    </source>
</evidence>
<feature type="compositionally biased region" description="Polar residues" evidence="1">
    <location>
        <begin position="1"/>
        <end position="12"/>
    </location>
</feature>
<organism evidence="3 4">
    <name type="scientific">Ramlibacter aquaticus</name>
    <dbReference type="NCBI Taxonomy" id="2780094"/>
    <lineage>
        <taxon>Bacteria</taxon>
        <taxon>Pseudomonadati</taxon>
        <taxon>Pseudomonadota</taxon>
        <taxon>Betaproteobacteria</taxon>
        <taxon>Burkholderiales</taxon>
        <taxon>Comamonadaceae</taxon>
        <taxon>Ramlibacter</taxon>
    </lineage>
</organism>
<feature type="compositionally biased region" description="Gly residues" evidence="1">
    <location>
        <begin position="18"/>
        <end position="29"/>
    </location>
</feature>
<keyword evidence="2" id="KW-0812">Transmembrane</keyword>
<sequence>MNSDTASSSPTIDTLGTGTMGSTGTGTGTSGTAAGRETVQKAAQKAHAAVDSMAETLGSSADRVMGWQQEYGEAAREQIRANPLAVVAGAFAIGYIMARMTR</sequence>
<dbReference type="RefSeq" id="WP_193781495.1">
    <property type="nucleotide sequence ID" value="NZ_JADDOJ010000070.1"/>
</dbReference>
<feature type="compositionally biased region" description="Low complexity" evidence="1">
    <location>
        <begin position="30"/>
        <end position="47"/>
    </location>
</feature>
<accession>A0ABR9SHW7</accession>
<name>A0ABR9SHW7_9BURK</name>
<evidence type="ECO:0000256" key="1">
    <source>
        <dbReference type="SAM" id="MobiDB-lite"/>
    </source>
</evidence>
<keyword evidence="2" id="KW-0472">Membrane</keyword>
<gene>
    <name evidence="3" type="ORF">IM725_15255</name>
</gene>
<keyword evidence="4" id="KW-1185">Reference proteome</keyword>
<protein>
    <recommendedName>
        <fullName evidence="5">DUF883 domain-containing protein</fullName>
    </recommendedName>
</protein>
<dbReference type="EMBL" id="JADDOJ010000070">
    <property type="protein sequence ID" value="MBE7941935.1"/>
    <property type="molecule type" value="Genomic_DNA"/>
</dbReference>
<comment type="caution">
    <text evidence="3">The sequence shown here is derived from an EMBL/GenBank/DDBJ whole genome shotgun (WGS) entry which is preliminary data.</text>
</comment>
<evidence type="ECO:0000313" key="3">
    <source>
        <dbReference type="EMBL" id="MBE7941935.1"/>
    </source>
</evidence>
<evidence type="ECO:0000313" key="4">
    <source>
        <dbReference type="Proteomes" id="UP000715965"/>
    </source>
</evidence>
<feature type="region of interest" description="Disordered" evidence="1">
    <location>
        <begin position="1"/>
        <end position="47"/>
    </location>
</feature>
<keyword evidence="2" id="KW-1133">Transmembrane helix</keyword>
<dbReference type="Proteomes" id="UP000715965">
    <property type="component" value="Unassembled WGS sequence"/>
</dbReference>
<evidence type="ECO:0008006" key="5">
    <source>
        <dbReference type="Google" id="ProtNLM"/>
    </source>
</evidence>
<feature type="transmembrane region" description="Helical" evidence="2">
    <location>
        <begin position="81"/>
        <end position="98"/>
    </location>
</feature>
<reference evidence="3 4" key="1">
    <citation type="submission" date="2020-10" db="EMBL/GenBank/DDBJ databases">
        <title>Draft genome of Ramlibacter aquaticus LMG 30558.</title>
        <authorList>
            <person name="Props R."/>
        </authorList>
    </citation>
    <scope>NUCLEOTIDE SEQUENCE [LARGE SCALE GENOMIC DNA]</scope>
    <source>
        <strain evidence="3 4">LMG 30558</strain>
    </source>
</reference>